<evidence type="ECO:0000256" key="3">
    <source>
        <dbReference type="ARBA" id="ARBA00022840"/>
    </source>
</evidence>
<dbReference type="Proteomes" id="UP001363151">
    <property type="component" value="Unassembled WGS sequence"/>
</dbReference>
<feature type="compositionally biased region" description="Basic residues" evidence="4">
    <location>
        <begin position="149"/>
        <end position="163"/>
    </location>
</feature>
<dbReference type="Pfam" id="PF00005">
    <property type="entry name" value="ABC_tran"/>
    <property type="match status" value="2"/>
</dbReference>
<keyword evidence="7" id="KW-1185">Reference proteome</keyword>
<keyword evidence="2" id="KW-0547">Nucleotide-binding</keyword>
<comment type="caution">
    <text evidence="6">The sequence shown here is derived from an EMBL/GenBank/DDBJ whole genome shotgun (WGS) entry which is preliminary data.</text>
</comment>
<proteinExistence type="predicted"/>
<sequence>MAAIVASVLAGLDEDLQEYIVGLCDDTDDDDDLKEAVAAFVLSSELVEEEDAAEAKAAELLEALGRGKPKVDEAALKKAAQAERLARARAAFAAANLGAAPAGRAPAPARRWSTSNAALAAAKSVFGGGDETSTAGDADAAAADDAAAKPKREKKERKPKKAPIAKEDKTSVAFKKRALDAEMEAARVRACRSRWRLGAYRGAIEARAFTLPNPGGGRELLDDAAFTLVRGRRYALIGRNGKGKSTLLLALAARRVGDVPEACSVHYVSQAVWNSNLQPDFNDQTLSAEDEERTPGSIVLDADVERRVLLADREALDAKLSTKLSAKEAADCGEKLRQTLERLESVDADSAPRRAEELLKHLGFSDGLRGKKMRELSGGWRVRTNLAAALFARPDLLLLDEPTNHLSIAAVLWLARELATSETWKERIVVTVSHDRKFLEDVCGDVLHISGHAKRLTQTHGSYATWQARRAEQLLNWRRVSEKRQAEVDTLKEYAGHGFRYGGSQSQIKKMQMKAKQASKLEEEQSAMDDEFAALNEDQELPLELQHGGELPGNLVALKDVGFAYPGGDFLFRNAEMGIDTKSRVVFLGENGNGKTTLVKIIMGDLEPTEGECLRSPHARVALVNQHHADQIDLKQTPLQFMMAKFPGPGTNDHALKLRSHLAKCGVTGHDPDLQNVPAAALSGGQRSRVALAAVSYVAPHVLIMDEPTNNLDLESVAALADCVKRFEGAVVVVSHDQYFVNEIADEAWVVNKGAVRKAKSFADYVRKQVKKLEDM</sequence>
<reference evidence="6 7" key="1">
    <citation type="submission" date="2024-03" db="EMBL/GenBank/DDBJ databases">
        <title>Aureococcus anophagefferens CCMP1851 and Kratosvirus quantuckense: Draft genome of a second virus-susceptible host strain in the model system.</title>
        <authorList>
            <person name="Chase E."/>
            <person name="Truchon A.R."/>
            <person name="Schepens W."/>
            <person name="Wilhelm S.W."/>
        </authorList>
    </citation>
    <scope>NUCLEOTIDE SEQUENCE [LARGE SCALE GENOMIC DNA]</scope>
    <source>
        <strain evidence="6 7">CCMP1851</strain>
    </source>
</reference>
<feature type="domain" description="ABC transporter" evidence="5">
    <location>
        <begin position="556"/>
        <end position="776"/>
    </location>
</feature>
<dbReference type="PROSITE" id="PS50893">
    <property type="entry name" value="ABC_TRANSPORTER_2"/>
    <property type="match status" value="2"/>
</dbReference>
<dbReference type="Gene3D" id="3.40.50.300">
    <property type="entry name" value="P-loop containing nucleotide triphosphate hydrolases"/>
    <property type="match status" value="2"/>
</dbReference>
<keyword evidence="3" id="KW-0067">ATP-binding</keyword>
<dbReference type="PANTHER" id="PTHR19211">
    <property type="entry name" value="ATP-BINDING TRANSPORT PROTEIN-RELATED"/>
    <property type="match status" value="1"/>
</dbReference>
<dbReference type="SUPFAM" id="SSF52540">
    <property type="entry name" value="P-loop containing nucleoside triphosphate hydrolases"/>
    <property type="match status" value="2"/>
</dbReference>
<dbReference type="SMART" id="SM00382">
    <property type="entry name" value="AAA"/>
    <property type="match status" value="2"/>
</dbReference>
<protein>
    <submittedName>
        <fullName evidence="6">ABC transporter</fullName>
    </submittedName>
</protein>
<dbReference type="InterPro" id="IPR003439">
    <property type="entry name" value="ABC_transporter-like_ATP-bd"/>
</dbReference>
<keyword evidence="1" id="KW-0677">Repeat</keyword>
<evidence type="ECO:0000313" key="7">
    <source>
        <dbReference type="Proteomes" id="UP001363151"/>
    </source>
</evidence>
<feature type="region of interest" description="Disordered" evidence="4">
    <location>
        <begin position="130"/>
        <end position="168"/>
    </location>
</feature>
<dbReference type="InterPro" id="IPR017871">
    <property type="entry name" value="ABC_transporter-like_CS"/>
</dbReference>
<evidence type="ECO:0000313" key="6">
    <source>
        <dbReference type="EMBL" id="KAK7247707.1"/>
    </source>
</evidence>
<dbReference type="InterPro" id="IPR050611">
    <property type="entry name" value="ABCF"/>
</dbReference>
<feature type="domain" description="ABC transporter" evidence="5">
    <location>
        <begin position="206"/>
        <end position="476"/>
    </location>
</feature>
<name>A0ABR1G2Y8_AURAN</name>
<evidence type="ECO:0000259" key="5">
    <source>
        <dbReference type="PROSITE" id="PS50893"/>
    </source>
</evidence>
<evidence type="ECO:0000256" key="4">
    <source>
        <dbReference type="SAM" id="MobiDB-lite"/>
    </source>
</evidence>
<dbReference type="PANTHER" id="PTHR19211:SF14">
    <property type="entry name" value="ATP-BINDING CASSETTE SUB-FAMILY F MEMBER 1"/>
    <property type="match status" value="1"/>
</dbReference>
<dbReference type="InterPro" id="IPR003593">
    <property type="entry name" value="AAA+_ATPase"/>
</dbReference>
<organism evidence="6 7">
    <name type="scientific">Aureococcus anophagefferens</name>
    <name type="common">Harmful bloom alga</name>
    <dbReference type="NCBI Taxonomy" id="44056"/>
    <lineage>
        <taxon>Eukaryota</taxon>
        <taxon>Sar</taxon>
        <taxon>Stramenopiles</taxon>
        <taxon>Ochrophyta</taxon>
        <taxon>Pelagophyceae</taxon>
        <taxon>Pelagomonadales</taxon>
        <taxon>Pelagomonadaceae</taxon>
        <taxon>Aureococcus</taxon>
    </lineage>
</organism>
<accession>A0ABR1G2Y8</accession>
<evidence type="ECO:0000256" key="2">
    <source>
        <dbReference type="ARBA" id="ARBA00022741"/>
    </source>
</evidence>
<dbReference type="EMBL" id="JBBJCI010000128">
    <property type="protein sequence ID" value="KAK7247707.1"/>
    <property type="molecule type" value="Genomic_DNA"/>
</dbReference>
<dbReference type="PROSITE" id="PS00211">
    <property type="entry name" value="ABC_TRANSPORTER_1"/>
    <property type="match status" value="1"/>
</dbReference>
<dbReference type="InterPro" id="IPR027417">
    <property type="entry name" value="P-loop_NTPase"/>
</dbReference>
<gene>
    <name evidence="6" type="ORF">SO694_00088050</name>
</gene>
<dbReference type="CDD" id="cd03221">
    <property type="entry name" value="ABCF_EF-3"/>
    <property type="match status" value="1"/>
</dbReference>
<evidence type="ECO:0000256" key="1">
    <source>
        <dbReference type="ARBA" id="ARBA00022737"/>
    </source>
</evidence>